<evidence type="ECO:0000256" key="1">
    <source>
        <dbReference type="SAM" id="Phobius"/>
    </source>
</evidence>
<feature type="transmembrane region" description="Helical" evidence="1">
    <location>
        <begin position="78"/>
        <end position="96"/>
    </location>
</feature>
<keyword evidence="1" id="KW-0472">Membrane</keyword>
<dbReference type="AlphaFoldDB" id="A0AB33K8Y8"/>
<protein>
    <recommendedName>
        <fullName evidence="3">DUF3040 domain-containing protein</fullName>
    </recommendedName>
</protein>
<proteinExistence type="predicted"/>
<keyword evidence="1" id="KW-1133">Transmembrane helix</keyword>
<name>A0AB33K8Y8_9ACTN</name>
<reference evidence="2" key="1">
    <citation type="submission" date="2024-07" db="EMBL/GenBank/DDBJ databases">
        <title>Complete genome sequences of cellulolytic bacteria, Kitasatospora sp. CMC57 and Streptomyces sp. CMC78, isolated from Japanese agricultural soil.</title>
        <authorList>
            <person name="Hashimoto T."/>
            <person name="Ito M."/>
            <person name="Iwamoto M."/>
            <person name="Fukahori D."/>
            <person name="Shoda T."/>
            <person name="Sakoda M."/>
            <person name="Morohoshi T."/>
            <person name="Mitsuboshi M."/>
            <person name="Nishizawa T."/>
        </authorList>
    </citation>
    <scope>NUCLEOTIDE SEQUENCE</scope>
    <source>
        <strain evidence="2">CMC57</strain>
    </source>
</reference>
<evidence type="ECO:0008006" key="3">
    <source>
        <dbReference type="Google" id="ProtNLM"/>
    </source>
</evidence>
<dbReference type="RefSeq" id="WP_407991092.1">
    <property type="nucleotide sequence ID" value="NZ_AP035881.2"/>
</dbReference>
<dbReference type="EMBL" id="AP035881">
    <property type="protein sequence ID" value="BFP48922.1"/>
    <property type="molecule type" value="Genomic_DNA"/>
</dbReference>
<feature type="transmembrane region" description="Helical" evidence="1">
    <location>
        <begin position="44"/>
        <end position="72"/>
    </location>
</feature>
<keyword evidence="1" id="KW-0812">Transmembrane</keyword>
<sequence length="109" mass="11676">MDGPALSWRERKILQEIEADLAADARLARELSSMRRGRLRWPDALLWAVARVPAPVLTALVALSVALVMVGAHLGTPAALGAMAVVVAATLSVLLARPLSRLVARRHGR</sequence>
<evidence type="ECO:0000313" key="2">
    <source>
        <dbReference type="EMBL" id="BFP48922.1"/>
    </source>
</evidence>
<organism evidence="2">
    <name type="scientific">Kitasatospora sp. CMC57</name>
    <dbReference type="NCBI Taxonomy" id="3231513"/>
    <lineage>
        <taxon>Bacteria</taxon>
        <taxon>Bacillati</taxon>
        <taxon>Actinomycetota</taxon>
        <taxon>Actinomycetes</taxon>
        <taxon>Kitasatosporales</taxon>
        <taxon>Streptomycetaceae</taxon>
        <taxon>Kitasatospora</taxon>
    </lineage>
</organism>
<gene>
    <name evidence="2" type="ORF">KCMC57_52900</name>
</gene>
<accession>A0AB33K8Y8</accession>